<proteinExistence type="predicted"/>
<keyword evidence="2 5" id="KW-0812">Transmembrane</keyword>
<evidence type="ECO:0000256" key="5">
    <source>
        <dbReference type="SAM" id="Phobius"/>
    </source>
</evidence>
<keyword evidence="7" id="KW-1185">Reference proteome</keyword>
<dbReference type="PIRSF" id="PIRSF006060">
    <property type="entry name" value="AA_transporter"/>
    <property type="match status" value="1"/>
</dbReference>
<feature type="transmembrane region" description="Helical" evidence="5">
    <location>
        <begin position="327"/>
        <end position="352"/>
    </location>
</feature>
<feature type="transmembrane region" description="Helical" evidence="5">
    <location>
        <begin position="192"/>
        <end position="210"/>
    </location>
</feature>
<feature type="transmembrane region" description="Helical" evidence="5">
    <location>
        <begin position="87"/>
        <end position="112"/>
    </location>
</feature>
<dbReference type="GO" id="GO:0015179">
    <property type="term" value="F:L-amino acid transmembrane transporter activity"/>
    <property type="evidence" value="ECO:0007669"/>
    <property type="project" value="TreeGrafter"/>
</dbReference>
<dbReference type="Proteomes" id="UP000662074">
    <property type="component" value="Unassembled WGS sequence"/>
</dbReference>
<protein>
    <submittedName>
        <fullName evidence="6">Amino acid transporter</fullName>
    </submittedName>
</protein>
<dbReference type="Pfam" id="PF13520">
    <property type="entry name" value="AA_permease_2"/>
    <property type="match status" value="1"/>
</dbReference>
<reference evidence="6" key="1">
    <citation type="journal article" date="2014" name="Int. J. Syst. Evol. Microbiol.">
        <title>Complete genome sequence of Corynebacterium casei LMG S-19264T (=DSM 44701T), isolated from a smear-ripened cheese.</title>
        <authorList>
            <consortium name="US DOE Joint Genome Institute (JGI-PGF)"/>
            <person name="Walter F."/>
            <person name="Albersmeier A."/>
            <person name="Kalinowski J."/>
            <person name="Ruckert C."/>
        </authorList>
    </citation>
    <scope>NUCLEOTIDE SEQUENCE</scope>
    <source>
        <strain evidence="6">CCM 8711</strain>
    </source>
</reference>
<feature type="transmembrane region" description="Helical" evidence="5">
    <location>
        <begin position="373"/>
        <end position="394"/>
    </location>
</feature>
<evidence type="ECO:0000313" key="7">
    <source>
        <dbReference type="Proteomes" id="UP000662074"/>
    </source>
</evidence>
<feature type="transmembrane region" description="Helical" evidence="5">
    <location>
        <begin position="20"/>
        <end position="40"/>
    </location>
</feature>
<reference evidence="6" key="2">
    <citation type="submission" date="2020-09" db="EMBL/GenBank/DDBJ databases">
        <authorList>
            <person name="Sun Q."/>
            <person name="Sedlacek I."/>
        </authorList>
    </citation>
    <scope>NUCLEOTIDE SEQUENCE</scope>
    <source>
        <strain evidence="6">CCM 8711</strain>
    </source>
</reference>
<feature type="transmembrane region" description="Helical" evidence="5">
    <location>
        <begin position="148"/>
        <end position="172"/>
    </location>
</feature>
<dbReference type="AlphaFoldDB" id="A0A917J5H6"/>
<feature type="transmembrane region" description="Helical" evidence="5">
    <location>
        <begin position="230"/>
        <end position="251"/>
    </location>
</feature>
<dbReference type="PANTHER" id="PTHR11785:SF512">
    <property type="entry name" value="SOBREMESA, ISOFORM B"/>
    <property type="match status" value="1"/>
</dbReference>
<comment type="caution">
    <text evidence="6">The sequence shown here is derived from an EMBL/GenBank/DDBJ whole genome shotgun (WGS) entry which is preliminary data.</text>
</comment>
<organism evidence="6 7">
    <name type="scientific">Mucilaginibacter galii</name>
    <dbReference type="NCBI Taxonomy" id="2005073"/>
    <lineage>
        <taxon>Bacteria</taxon>
        <taxon>Pseudomonadati</taxon>
        <taxon>Bacteroidota</taxon>
        <taxon>Sphingobacteriia</taxon>
        <taxon>Sphingobacteriales</taxon>
        <taxon>Sphingobacteriaceae</taxon>
        <taxon>Mucilaginibacter</taxon>
    </lineage>
</organism>
<feature type="transmembrane region" description="Helical" evidence="5">
    <location>
        <begin position="272"/>
        <end position="291"/>
    </location>
</feature>
<keyword evidence="3 5" id="KW-1133">Transmembrane helix</keyword>
<evidence type="ECO:0000256" key="2">
    <source>
        <dbReference type="ARBA" id="ARBA00022692"/>
    </source>
</evidence>
<feature type="transmembrane region" description="Helical" evidence="5">
    <location>
        <begin position="47"/>
        <end position="67"/>
    </location>
</feature>
<evidence type="ECO:0000313" key="6">
    <source>
        <dbReference type="EMBL" id="GGI49059.1"/>
    </source>
</evidence>
<dbReference type="PANTHER" id="PTHR11785">
    <property type="entry name" value="AMINO ACID TRANSPORTER"/>
    <property type="match status" value="1"/>
</dbReference>
<dbReference type="GO" id="GO:0016020">
    <property type="term" value="C:membrane"/>
    <property type="evidence" value="ECO:0007669"/>
    <property type="project" value="UniProtKB-SubCell"/>
</dbReference>
<evidence type="ECO:0000256" key="3">
    <source>
        <dbReference type="ARBA" id="ARBA00022989"/>
    </source>
</evidence>
<dbReference type="Gene3D" id="1.20.1740.10">
    <property type="entry name" value="Amino acid/polyamine transporter I"/>
    <property type="match status" value="1"/>
</dbReference>
<accession>A0A917J5H6</accession>
<name>A0A917J5H6_9SPHI</name>
<feature type="transmembrane region" description="Helical" evidence="5">
    <location>
        <begin position="400"/>
        <end position="420"/>
    </location>
</feature>
<evidence type="ECO:0000256" key="4">
    <source>
        <dbReference type="ARBA" id="ARBA00023136"/>
    </source>
</evidence>
<feature type="transmembrane region" description="Helical" evidence="5">
    <location>
        <begin position="119"/>
        <end position="136"/>
    </location>
</feature>
<dbReference type="InterPro" id="IPR002293">
    <property type="entry name" value="AA/rel_permease1"/>
</dbReference>
<dbReference type="InterPro" id="IPR050598">
    <property type="entry name" value="AminoAcid_Transporter"/>
</dbReference>
<dbReference type="RefSeq" id="WP_188413073.1">
    <property type="nucleotide sequence ID" value="NZ_BMDO01000001.1"/>
</dbReference>
<dbReference type="EMBL" id="BMDO01000001">
    <property type="protein sequence ID" value="GGI49059.1"/>
    <property type="molecule type" value="Genomic_DNA"/>
</dbReference>
<comment type="subcellular location">
    <subcellularLocation>
        <location evidence="1">Membrane</location>
        <topology evidence="1">Multi-pass membrane protein</topology>
    </subcellularLocation>
</comment>
<keyword evidence="4 5" id="KW-0472">Membrane</keyword>
<sequence length="492" mass="53068">MEPTSTPPKLKSELGLLDGTMLVAGSMIGSGIFIVSADIIRNVGSAGWLIAVWVITGFMTLTAAVSYGELSAMFPKAGGQYVYLKEAYNKLIAFLYGWSFFAVIQTGTIAAVGVAFSKFTAAFLASISFTAKYAYLVSEDTILLKAPIGSYVFTLSAAQLVSIVVIVLLTYINTKGVKGGKIITTTLTITKLLSLFGLITFGFIMLNGNVWHANWTNAWDMHGLGKDGSITSLTMAAALGAIAASMVGSIFSSDAWNNVTFIAGEMKNPQRNIGLSLFLGTLIVTLIYVSANVMYTAVLPLQEIASAEKDRVAVAASNAIFGNAGTIIIALMIMISTFGCNNGLILAGARVYHTMAKDGLFFKKTGTLNKNAVPEFGLWIQCLVASILCLSGRYGDLLDMISFVVVIFYVLTIVGIYILRVKRPDAQRPYKAFGYPVLPAIYVLMGLTFCTLLIIYKPQYTWPGLIIVLIGIPIYYISQRNVKHEDTVLIDS</sequence>
<feature type="transmembrane region" description="Helical" evidence="5">
    <location>
        <begin position="460"/>
        <end position="477"/>
    </location>
</feature>
<feature type="transmembrane region" description="Helical" evidence="5">
    <location>
        <begin position="432"/>
        <end position="454"/>
    </location>
</feature>
<evidence type="ECO:0000256" key="1">
    <source>
        <dbReference type="ARBA" id="ARBA00004141"/>
    </source>
</evidence>
<gene>
    <name evidence="6" type="ORF">GCM10011425_02710</name>
</gene>